<protein>
    <submittedName>
        <fullName evidence="1">Uncharacterized protein</fullName>
    </submittedName>
</protein>
<proteinExistence type="predicted"/>
<sequence length="31" mass="3783">MEQKSRNNNLDKTDNKTTIRELKEKVRNFCE</sequence>
<reference evidence="1" key="1">
    <citation type="journal article" date="2014" name="Front. Microbiol.">
        <title>High frequency of phylogenetically diverse reductive dehalogenase-homologous genes in deep subseafloor sedimentary metagenomes.</title>
        <authorList>
            <person name="Kawai M."/>
            <person name="Futagami T."/>
            <person name="Toyoda A."/>
            <person name="Takaki Y."/>
            <person name="Nishi S."/>
            <person name="Hori S."/>
            <person name="Arai W."/>
            <person name="Tsubouchi T."/>
            <person name="Morono Y."/>
            <person name="Uchiyama I."/>
            <person name="Ito T."/>
            <person name="Fujiyama A."/>
            <person name="Inagaki F."/>
            <person name="Takami H."/>
        </authorList>
    </citation>
    <scope>NUCLEOTIDE SEQUENCE</scope>
    <source>
        <strain evidence="1">Expedition CK06-06</strain>
    </source>
</reference>
<organism evidence="1">
    <name type="scientific">marine sediment metagenome</name>
    <dbReference type="NCBI Taxonomy" id="412755"/>
    <lineage>
        <taxon>unclassified sequences</taxon>
        <taxon>metagenomes</taxon>
        <taxon>ecological metagenomes</taxon>
    </lineage>
</organism>
<comment type="caution">
    <text evidence="1">The sequence shown here is derived from an EMBL/GenBank/DDBJ whole genome shotgun (WGS) entry which is preliminary data.</text>
</comment>
<gene>
    <name evidence="1" type="ORF">S06H3_41322</name>
</gene>
<dbReference type="EMBL" id="BARV01025453">
    <property type="protein sequence ID" value="GAI44486.1"/>
    <property type="molecule type" value="Genomic_DNA"/>
</dbReference>
<feature type="non-terminal residue" evidence="1">
    <location>
        <position position="31"/>
    </location>
</feature>
<name>X1PPR4_9ZZZZ</name>
<accession>X1PPR4</accession>
<dbReference type="AlphaFoldDB" id="X1PPR4"/>
<evidence type="ECO:0000313" key="1">
    <source>
        <dbReference type="EMBL" id="GAI44486.1"/>
    </source>
</evidence>